<reference evidence="1 2" key="1">
    <citation type="submission" date="2019-01" db="EMBL/GenBank/DDBJ databases">
        <title>Coherence of Microcystis species and biogeography revealed through population genomics.</title>
        <authorList>
            <person name="Perez-Carrascal O.M."/>
            <person name="Terrat Y."/>
            <person name="Giani A."/>
            <person name="Fortin N."/>
            <person name="Tromas N."/>
            <person name="Shapiro B.J."/>
        </authorList>
    </citation>
    <scope>NUCLEOTIDE SEQUENCE [LARGE SCALE GENOMIC DNA]</scope>
    <source>
        <strain evidence="1">Ma_SC_T_19800800_S464</strain>
    </source>
</reference>
<sequence>MLLTHAMNANCASYPKATLALGFKNPIQEHSYHKSATPEIYYDRTNPVIALLSLRGRFCSLDRKNRRTFKAKRV</sequence>
<name>A0A552DR23_MICAE</name>
<organism evidence="1 2">
    <name type="scientific">Microcystis aeruginosa Ma_SC_T_19800800_S464</name>
    <dbReference type="NCBI Taxonomy" id="2486257"/>
    <lineage>
        <taxon>Bacteria</taxon>
        <taxon>Bacillati</taxon>
        <taxon>Cyanobacteriota</taxon>
        <taxon>Cyanophyceae</taxon>
        <taxon>Oscillatoriophycideae</taxon>
        <taxon>Chroococcales</taxon>
        <taxon>Microcystaceae</taxon>
        <taxon>Microcystis</taxon>
    </lineage>
</organism>
<dbReference type="Proteomes" id="UP000319313">
    <property type="component" value="Unassembled WGS sequence"/>
</dbReference>
<gene>
    <name evidence="1" type="ORF">EWV81_13710</name>
</gene>
<dbReference type="EMBL" id="SFBL01000119">
    <property type="protein sequence ID" value="TRU24690.1"/>
    <property type="molecule type" value="Genomic_DNA"/>
</dbReference>
<accession>A0A552DR23</accession>
<evidence type="ECO:0000313" key="2">
    <source>
        <dbReference type="Proteomes" id="UP000319313"/>
    </source>
</evidence>
<evidence type="ECO:0000313" key="1">
    <source>
        <dbReference type="EMBL" id="TRU24690.1"/>
    </source>
</evidence>
<dbReference type="AlphaFoldDB" id="A0A552DR23"/>
<comment type="caution">
    <text evidence="1">The sequence shown here is derived from an EMBL/GenBank/DDBJ whole genome shotgun (WGS) entry which is preliminary data.</text>
</comment>
<protein>
    <submittedName>
        <fullName evidence="1">Uncharacterized protein</fullName>
    </submittedName>
</protein>
<proteinExistence type="predicted"/>